<dbReference type="AlphaFoldDB" id="A0A0A0BI07"/>
<comment type="caution">
    <text evidence="1">The sequence shown here is derived from an EMBL/GenBank/DDBJ whole genome shotgun (WGS) entry which is preliminary data.</text>
</comment>
<reference evidence="1 2" key="1">
    <citation type="submission" date="2014-09" db="EMBL/GenBank/DDBJ databases">
        <authorList>
            <person name="Grob C."/>
            <person name="Taubert M."/>
            <person name="Howat A.M."/>
            <person name="Burns O.J."/>
            <person name="Dixon J.L."/>
            <person name="Chen Y."/>
            <person name="Murrell J.C."/>
        </authorList>
    </citation>
    <scope>NUCLEOTIDE SEQUENCE [LARGE SCALE GENOMIC DNA]</scope>
    <source>
        <strain evidence="1">L4</strain>
    </source>
</reference>
<gene>
    <name evidence="1" type="ORF">LP43_1143</name>
</gene>
<name>A0A0A0BI07_9GAMM</name>
<dbReference type="Proteomes" id="UP000029999">
    <property type="component" value="Unassembled WGS sequence"/>
</dbReference>
<protein>
    <submittedName>
        <fullName evidence="1">Uncharacterized protein</fullName>
    </submittedName>
</protein>
<organism evidence="1 2">
    <name type="scientific">Methylophaga thiooxydans</name>
    <dbReference type="NCBI Taxonomy" id="392484"/>
    <lineage>
        <taxon>Bacteria</taxon>
        <taxon>Pseudomonadati</taxon>
        <taxon>Pseudomonadota</taxon>
        <taxon>Gammaproteobacteria</taxon>
        <taxon>Thiotrichales</taxon>
        <taxon>Piscirickettsiaceae</taxon>
        <taxon>Methylophaga</taxon>
    </lineage>
</organism>
<evidence type="ECO:0000313" key="1">
    <source>
        <dbReference type="EMBL" id="KGM07530.1"/>
    </source>
</evidence>
<sequence>MEVGLSISKPVFAYAKLEKLTMKNTDKKKKGWIGFIG</sequence>
<evidence type="ECO:0000313" key="2">
    <source>
        <dbReference type="Proteomes" id="UP000029999"/>
    </source>
</evidence>
<dbReference type="EMBL" id="JRQD01000002">
    <property type="protein sequence ID" value="KGM07530.1"/>
    <property type="molecule type" value="Genomic_DNA"/>
</dbReference>
<proteinExistence type="predicted"/>
<accession>A0A0A0BI07</accession>